<dbReference type="InterPro" id="IPR001907">
    <property type="entry name" value="ClpP"/>
</dbReference>
<comment type="similarity">
    <text evidence="1">Belongs to the peptidase S14 family.</text>
</comment>
<dbReference type="PANTHER" id="PTHR42987">
    <property type="entry name" value="PEPTIDASE S49"/>
    <property type="match status" value="1"/>
</dbReference>
<dbReference type="InterPro" id="IPR023562">
    <property type="entry name" value="ClpP/TepA"/>
</dbReference>
<dbReference type="InterPro" id="IPR029045">
    <property type="entry name" value="ClpP/crotonase-like_dom_sf"/>
</dbReference>
<proteinExistence type="inferred from homology"/>
<dbReference type="EMBL" id="VSSQ01009647">
    <property type="protein sequence ID" value="MPM42219.1"/>
    <property type="molecule type" value="Genomic_DNA"/>
</dbReference>
<evidence type="ECO:0000256" key="2">
    <source>
        <dbReference type="SAM" id="MobiDB-lite"/>
    </source>
</evidence>
<dbReference type="SUPFAM" id="SSF52096">
    <property type="entry name" value="ClpP/crotonase"/>
    <property type="match status" value="1"/>
</dbReference>
<evidence type="ECO:0000313" key="3">
    <source>
        <dbReference type="EMBL" id="MPM42219.1"/>
    </source>
</evidence>
<sequence length="262" mass="27976">MRVTLNGYIVADDDAWIYQFFGFSVFSPANVRQALRDNPEGEDLVLEVNSPGGSVWSGDEMYTVLRGAACRTVAEVQSLAASAAFTMSMGCSQVLMSPVAQVMMHLPSISTQGDKGSHQQSIRLLDSVADAILNAFEAKSNGKRTRDELAQMMASTTWFTAQEAVDAGLADGILFQNDQVPTNVVNAVGGGIRALANAGGLPDPAQLRARYEAMKAQKPGEGAEPEENAGEEQHSSTVDGASAGNMDIWRSQAALDIEKLRF</sequence>
<dbReference type="CDD" id="cd07016">
    <property type="entry name" value="S14_ClpP_1"/>
    <property type="match status" value="1"/>
</dbReference>
<organism evidence="3">
    <name type="scientific">bioreactor metagenome</name>
    <dbReference type="NCBI Taxonomy" id="1076179"/>
    <lineage>
        <taxon>unclassified sequences</taxon>
        <taxon>metagenomes</taxon>
        <taxon>ecological metagenomes</taxon>
    </lineage>
</organism>
<evidence type="ECO:0000256" key="1">
    <source>
        <dbReference type="ARBA" id="ARBA00007039"/>
    </source>
</evidence>
<dbReference type="PRINTS" id="PR00127">
    <property type="entry name" value="CLPPROTEASEP"/>
</dbReference>
<reference evidence="3" key="1">
    <citation type="submission" date="2019-08" db="EMBL/GenBank/DDBJ databases">
        <authorList>
            <person name="Kucharzyk K."/>
            <person name="Murdoch R.W."/>
            <person name="Higgins S."/>
            <person name="Loffler F."/>
        </authorList>
    </citation>
    <scope>NUCLEOTIDE SEQUENCE</scope>
</reference>
<dbReference type="PANTHER" id="PTHR42987:SF4">
    <property type="entry name" value="PROTEASE SOHB-RELATED"/>
    <property type="match status" value="1"/>
</dbReference>
<dbReference type="GO" id="GO:0004176">
    <property type="term" value="F:ATP-dependent peptidase activity"/>
    <property type="evidence" value="ECO:0007669"/>
    <property type="project" value="InterPro"/>
</dbReference>
<accession>A0A644ZMQ3</accession>
<name>A0A644ZMQ3_9ZZZZ</name>
<gene>
    <name evidence="3" type="primary">clpP_41</name>
    <name evidence="3" type="ORF">SDC9_88882</name>
</gene>
<keyword evidence="3" id="KW-0378">Hydrolase</keyword>
<dbReference type="Gene3D" id="3.90.226.10">
    <property type="entry name" value="2-enoyl-CoA Hydratase, Chain A, domain 1"/>
    <property type="match status" value="1"/>
</dbReference>
<dbReference type="AlphaFoldDB" id="A0A644ZMQ3"/>
<dbReference type="GO" id="GO:0006508">
    <property type="term" value="P:proteolysis"/>
    <property type="evidence" value="ECO:0007669"/>
    <property type="project" value="UniProtKB-KW"/>
</dbReference>
<dbReference type="Pfam" id="PF00574">
    <property type="entry name" value="CLP_protease"/>
    <property type="match status" value="1"/>
</dbReference>
<protein>
    <submittedName>
        <fullName evidence="3">ATP-dependent Clp protease proteolytic subunit</fullName>
        <ecNumber evidence="3">3.4.21.92</ecNumber>
    </submittedName>
</protein>
<feature type="region of interest" description="Disordered" evidence="2">
    <location>
        <begin position="215"/>
        <end position="245"/>
    </location>
</feature>
<dbReference type="EC" id="3.4.21.92" evidence="3"/>
<keyword evidence="3" id="KW-0645">Protease</keyword>
<dbReference type="GO" id="GO:0004252">
    <property type="term" value="F:serine-type endopeptidase activity"/>
    <property type="evidence" value="ECO:0007669"/>
    <property type="project" value="UniProtKB-EC"/>
</dbReference>
<comment type="caution">
    <text evidence="3">The sequence shown here is derived from an EMBL/GenBank/DDBJ whole genome shotgun (WGS) entry which is preliminary data.</text>
</comment>